<dbReference type="PROSITE" id="PS50075">
    <property type="entry name" value="CARRIER"/>
    <property type="match status" value="2"/>
</dbReference>
<dbReference type="Pfam" id="PF21089">
    <property type="entry name" value="PKS_DH_N"/>
    <property type="match status" value="1"/>
</dbReference>
<feature type="active site" description="Proton donor; for dehydratase activity" evidence="6">
    <location>
        <position position="1148"/>
    </location>
</feature>
<evidence type="ECO:0000313" key="10">
    <source>
        <dbReference type="EMBL" id="EGD48447.1"/>
    </source>
</evidence>
<dbReference type="SUPFAM" id="SSF47336">
    <property type="entry name" value="ACP-like"/>
    <property type="match status" value="2"/>
</dbReference>
<dbReference type="InterPro" id="IPR050091">
    <property type="entry name" value="PKS_NRPS_Biosynth_Enz"/>
</dbReference>
<dbReference type="Pfam" id="PF22621">
    <property type="entry name" value="CurL-like_PKS_C"/>
    <property type="match status" value="1"/>
</dbReference>
<dbReference type="InterPro" id="IPR049900">
    <property type="entry name" value="PKS_mFAS_DH"/>
</dbReference>
<dbReference type="CDD" id="cd08953">
    <property type="entry name" value="KR_2_SDR_x"/>
    <property type="match status" value="2"/>
</dbReference>
<dbReference type="Gene3D" id="3.10.129.110">
    <property type="entry name" value="Polyketide synthase dehydratase"/>
    <property type="match status" value="1"/>
</dbReference>
<dbReference type="InterPro" id="IPR009081">
    <property type="entry name" value="PP-bd_ACP"/>
</dbReference>
<organism evidence="10 11">
    <name type="scientific">Ruminiclostridium papyrosolvens DSM 2782</name>
    <dbReference type="NCBI Taxonomy" id="588581"/>
    <lineage>
        <taxon>Bacteria</taxon>
        <taxon>Bacillati</taxon>
        <taxon>Bacillota</taxon>
        <taxon>Clostridia</taxon>
        <taxon>Eubacteriales</taxon>
        <taxon>Oscillospiraceae</taxon>
        <taxon>Ruminiclostridium</taxon>
    </lineage>
</organism>
<comment type="caution">
    <text evidence="10">The sequence shown here is derived from an EMBL/GenBank/DDBJ whole genome shotgun (WGS) entry which is preliminary data.</text>
</comment>
<dbReference type="InterPro" id="IPR036736">
    <property type="entry name" value="ACP-like_sf"/>
</dbReference>
<dbReference type="InterPro" id="IPR049552">
    <property type="entry name" value="PKS_DH_N"/>
</dbReference>
<dbReference type="InterPro" id="IPR036291">
    <property type="entry name" value="NAD(P)-bd_dom_sf"/>
</dbReference>
<dbReference type="STRING" id="588581.Cpap_2600"/>
<dbReference type="Gene3D" id="3.30.70.3290">
    <property type="match status" value="2"/>
</dbReference>
<dbReference type="SMART" id="SM01294">
    <property type="entry name" value="PKS_PP_betabranch"/>
    <property type="match status" value="1"/>
</dbReference>
<dbReference type="EMBL" id="ACXX02000004">
    <property type="protein sequence ID" value="EGD48447.1"/>
    <property type="molecule type" value="Genomic_DNA"/>
</dbReference>
<comment type="pathway">
    <text evidence="2">Antibiotic biosynthesis; bacillaene biosynthesis.</text>
</comment>
<dbReference type="InterPro" id="IPR014030">
    <property type="entry name" value="Ketoacyl_synth_N"/>
</dbReference>
<dbReference type="Pfam" id="PF14765">
    <property type="entry name" value="PS-DH"/>
    <property type="match status" value="1"/>
</dbReference>
<dbReference type="InterPro" id="IPR042104">
    <property type="entry name" value="PKS_dehydratase_sf"/>
</dbReference>
<dbReference type="InterPro" id="IPR016036">
    <property type="entry name" value="Malonyl_transacylase_ACP-bd"/>
</dbReference>
<feature type="domain" description="Ketosynthase family 3 (KS3)" evidence="8">
    <location>
        <begin position="1875"/>
        <end position="2295"/>
    </location>
</feature>
<evidence type="ECO:0000256" key="1">
    <source>
        <dbReference type="ARBA" id="ARBA00003299"/>
    </source>
</evidence>
<dbReference type="FunFam" id="3.40.47.10:FF:000019">
    <property type="entry name" value="Polyketide synthase type I"/>
    <property type="match status" value="1"/>
</dbReference>
<dbReference type="InterPro" id="IPR020841">
    <property type="entry name" value="PKS_Beta-ketoAc_synthase_dom"/>
</dbReference>
<dbReference type="InterPro" id="IPR018201">
    <property type="entry name" value="Ketoacyl_synth_AS"/>
</dbReference>
<keyword evidence="3" id="KW-0596">Phosphopantetheine</keyword>
<dbReference type="InterPro" id="IPR014043">
    <property type="entry name" value="Acyl_transferase_dom"/>
</dbReference>
<feature type="domain" description="Carrier" evidence="7">
    <location>
        <begin position="1755"/>
        <end position="1833"/>
    </location>
</feature>
<evidence type="ECO:0000259" key="7">
    <source>
        <dbReference type="PROSITE" id="PS50075"/>
    </source>
</evidence>
<dbReference type="Pfam" id="PF00698">
    <property type="entry name" value="Acyl_transf_1"/>
    <property type="match status" value="1"/>
</dbReference>
<dbReference type="PROSITE" id="PS00606">
    <property type="entry name" value="KS3_1"/>
    <property type="match status" value="1"/>
</dbReference>
<dbReference type="Pfam" id="PF16197">
    <property type="entry name" value="KAsynt_C_assoc"/>
    <property type="match status" value="1"/>
</dbReference>
<dbReference type="SMART" id="SM00822">
    <property type="entry name" value="PKS_KR"/>
    <property type="match status" value="2"/>
</dbReference>
<dbReference type="GO" id="GO:0004312">
    <property type="term" value="F:fatty acid synthase activity"/>
    <property type="evidence" value="ECO:0007669"/>
    <property type="project" value="TreeGrafter"/>
</dbReference>
<dbReference type="SMART" id="SM00825">
    <property type="entry name" value="PKS_KS"/>
    <property type="match status" value="2"/>
</dbReference>
<dbReference type="Pfam" id="PF08659">
    <property type="entry name" value="KR"/>
    <property type="match status" value="2"/>
</dbReference>
<dbReference type="InterPro" id="IPR001227">
    <property type="entry name" value="Ac_transferase_dom_sf"/>
</dbReference>
<dbReference type="GO" id="GO:0047879">
    <property type="term" value="F:erythronolide synthase activity"/>
    <property type="evidence" value="ECO:0007669"/>
    <property type="project" value="UniProtKB-EC"/>
</dbReference>
<evidence type="ECO:0000313" key="11">
    <source>
        <dbReference type="Proteomes" id="UP000003860"/>
    </source>
</evidence>
<dbReference type="PROSITE" id="PS52004">
    <property type="entry name" value="KS3_2"/>
    <property type="match status" value="2"/>
</dbReference>
<dbReference type="InterPro" id="IPR032821">
    <property type="entry name" value="PKS_assoc"/>
</dbReference>
<feature type="domain" description="PKS/mFAS DH" evidence="9">
    <location>
        <begin position="945"/>
        <end position="1232"/>
    </location>
</feature>
<dbReference type="eggNOG" id="COG3321">
    <property type="taxonomic scope" value="Bacteria"/>
</dbReference>
<keyword evidence="10" id="KW-0012">Acyltransferase</keyword>
<dbReference type="SUPFAM" id="SSF51735">
    <property type="entry name" value="NAD(P)-binding Rossmann-fold domains"/>
    <property type="match status" value="4"/>
</dbReference>
<dbReference type="EC" id="2.3.1.94" evidence="10"/>
<dbReference type="Gene3D" id="3.40.47.10">
    <property type="match status" value="2"/>
</dbReference>
<feature type="region of interest" description="C-terminal hotdog fold" evidence="6">
    <location>
        <begin position="1088"/>
        <end position="1232"/>
    </location>
</feature>
<dbReference type="PANTHER" id="PTHR43775">
    <property type="entry name" value="FATTY ACID SYNTHASE"/>
    <property type="match status" value="1"/>
</dbReference>
<proteinExistence type="predicted"/>
<evidence type="ECO:0000256" key="5">
    <source>
        <dbReference type="ARBA" id="ARBA00022679"/>
    </source>
</evidence>
<dbReference type="RefSeq" id="WP_004618611.1">
    <property type="nucleotide sequence ID" value="NZ_ACXX02000004.1"/>
</dbReference>
<dbReference type="GO" id="GO:0006633">
    <property type="term" value="P:fatty acid biosynthetic process"/>
    <property type="evidence" value="ECO:0007669"/>
    <property type="project" value="InterPro"/>
</dbReference>
<feature type="domain" description="Ketosynthase family 3 (KS3)" evidence="8">
    <location>
        <begin position="43"/>
        <end position="478"/>
    </location>
</feature>
<evidence type="ECO:0000256" key="4">
    <source>
        <dbReference type="ARBA" id="ARBA00022553"/>
    </source>
</evidence>
<dbReference type="Gene3D" id="1.10.1200.10">
    <property type="entry name" value="ACP-like"/>
    <property type="match status" value="2"/>
</dbReference>
<dbReference type="PROSITE" id="PS52019">
    <property type="entry name" value="PKS_MFAS_DH"/>
    <property type="match status" value="1"/>
</dbReference>
<evidence type="ECO:0000256" key="3">
    <source>
        <dbReference type="ARBA" id="ARBA00022450"/>
    </source>
</evidence>
<dbReference type="Pfam" id="PF02801">
    <property type="entry name" value="Ketoacyl-synt_C"/>
    <property type="match status" value="2"/>
</dbReference>
<dbReference type="CDD" id="cd00833">
    <property type="entry name" value="PKS"/>
    <property type="match status" value="2"/>
</dbReference>
<sequence length="3315" mass="371955">MKKFLEFIFKNVANKELDSKIAESIIREHQAEMNDRPASENSIKDIAVIGMSCNFGKSENLQEFWLNIEQGIDCLEEVPEYRWDKEKRYSADRKALKSYSKWGSFAGRANKFDSDFFNQSEISSMVTDPQQRLFLHLCWEALENAGYGSRDSRRGDDIGVFVGVRGNVYNTETFVSNKNMSDMSRKDSIEFIRSVLLGKAPNMVAAAVSNYLDLKGPSMAVDTACSSSLVSIHLACQSIINGDCDMSIAGGIEVIVDPNTYVYLSQINALSPEGKCKTFDKNADGYVPGEGGGAVILKSLDKAIKDKDNIIAVIKGTAVNNDGYTVGVTTPDIEGQKRVIKKAYRKAGVKPDSVTLIEAHGTGTFLGDPTEFRALTEVFRENTDKFNFCALGTVKSNIGHLHSAAGIASFIKIALALNKGRIPATLNCNEPNPRFNLISSPFYISDKTTNWEVDKIKRRAGISSFGFGGTNCHIVLEEHPSEYTKKEAETIENHLAVYSAKDNEALKRVICNNLEYLNSNFVQPEDYSYTLNTGRELFEKRICVSFKNVEELRGKLSALIDDKEKQFSLSENAASKSSETPKTALVFPGQGSQYYGMAKELYIRAESFREAFNKCDTAFSKYLGQSIKEIIYSSDVSKDLINQTAITQPVVFAIDYSMGRMWLDLGIKPDAVLGHSIGEYAAACIAGVFTLEEAARIVVKRAALMNSIDCNGGMMVVFADEATVRKVSGDTLPKLEAGISIAAINGPSNIVISGTNKDLEIVKSKLSTLNINTRELAVSHPFHSKLMAPILEEFRNEFNSIKMKRAQIPLVSNLTGDFKYNFDADYWQEHIIEPVRFYQSIVFLTDNNYDIFIEAGPGTTAATMLKRIEQCSQKVIIPTLNKYDSDWDSLTGAISTVIKEGLEINFNVLYSKRNKIELPTYPFSYREYWINQERSSDIKHSSEEHKNTNGLAYALFDNIKIVSENEIHLEKTVTTEDLEVIRNHVVGDNVIMPGVCFWEMAQIASLFGYGKVPVALKRITYPSALIIDKKENSRYRLILDKEKGKFTVSAYNKKSEQLWEQVALGTIEEVNTADNSLTDISGIKKRLNYRYFSGRELNEKFKEKGLFYGEKFYSVTNAWGGQNEALTELRFKADMLSENYMYHPGILDGALQGIALVQEVAEDTRTFIPYRVEQIDFYGRLPEDCFGYVSLVKYNTEKGIIEFNVSITDIYGNVKISIKKMCLKAVNMQSNEAIVTREKQIKEYYTPYWTEIEKEQIKPLTLKTLLVFEDIKGKDSPLVKFYENRGCKVIKVSKEFSYKKINEDQYNINPYNKEDYQNLFSSLHKDGIAAEGIIYAFDLNRQEVADNHFAAVEDMAGGKVLGLIALINSMRVYNLDETHIAVVTSNAFIVNSHDKGYNYPQAAVAGLIRTIPHEYGNIKGVLIDIEENSLENERTLKLIADYLMNQYKKEIVSIRNGRLFAQTFKKENFCINQDMNLPLQDQGVYVIAGGLGGIGLEIAKAIAAKVKARLILIGRSPFPERSKWQSHETEENKALLKKIKSIQDIEAKGSQVITLAVDVCNEKQLTSALESIRTKFDHINGVINAAGILEDALINRVTKEVYEKVTKAKILGSCLLDYATNKDNLDFFVIFSAMVTYFGNAGQAAYSCANAFEDSFAAYRNFVKGKKTIVINWGVWEEVGLVADSVSKKSLEERGIIPLSTSEAIEGFYSCLTEKHFQFGIGKLSKDLENKLISRLITTKLSRSISNSLSGHFTMDIEKLLKEYLLKKINELRENSSKPMNYKTSFLDAGLDSITIVNFTENFENETGIKLYPTVLFEYPTIQELSKYLLKNNNSVLDKILNENLILGDEKTDYAEIENTETEVVSEKEQNLILSTDIAVIGMSGSFPGASNVNEYWQNLMNGINCVKEVPSERWDWREYYHPDKQKGKTYCKWGGFIDEIDLFDPLFFNLSPKEATVLDPQQRFLLKATWETLEDAGYADGKLFGTRTGVFVGVSNHNYFDEAFDEDNNYSGLATANAIAANRLSYFFDLKGPSMSIDTQCSSSLVALHEACKSIIIGESDYAIAGGVNFLIPKDYYILLSQMEAVSKDGSCKTFDKKANGFISGEGVGVLLLKRLSDAITDRDNIHCVIKATEVNHDGKSGSLTAPNSKSQSELIKRCIGKAKVNPETITYIETHGTGTSLGDPIEIKGLTEAFTEYTDKRSYCALGAVKSNIGHLESAAGMAGIIKVIMAMKNKTIPGNLHFEEKNAFIDFANSPFYVLDKPIKWQTYGNPMRAGISSFGMGGTNGHVILEQAPEYKKYDSSDENNVSYPVVLSAKSYSALKKSIIKLTEYLEDKPHLQIKDISYTLNTGRYNFNYRVAIVAASVAELTYSLQQISSNNFEYWQSHKIFYGSTNGNDAISHLTASEDEIVKAVVVIPTHDRSIFNNIVKFTNKYFQKNRVFMEVLDEYEKAVNKIGMSIKKCLQPEVVCLDNEAKIFTFAFTVSMIKFLETLGIKTVQVIAPDNSEIIMAASEKRRSPEECIRKVLENNEEGTLNASQVIDSNYIINLGRRDYLDILGIPDEQAGIFNILEDESFDTDSVNTLISKIYVKGGKINFNAIYSDSERKTSLPTYSFQPKSYWNRKKLKDVSREEIVAVTEAKHDVQKAQDYFYKWFWQEVKENTPLTFENSFVWVVFCDKQELYANIRESLKTRNQKVILVFADDKYYKKDSCNYTINSYLEEDYKVLFKDIIKDFGRVDTVINLWAYTNTEFQETTYASVYGLLGIALGLNANLKGNTEVNLISITNHSLEVEDIDKGKISVGGYPVHMLSRLISAEIKNIAARSIDFNGLEASKEVVEDVIFKYSLTKNGFSELAYRHGKAYIRMLKKNTLQKPEILNSVWKDGGVYVITGGATGIGAEIGLHIAKKVKAAVILIGRTKLPEKSEFREYLERGDQKAVIEKIENIIKIQEAGAKVEYYNGDISDELKTIEILDNISKRFGHITGILHCAGAKRDGIITAKSFKDFQYAIAAKVSGISNIKKAIEGKSVDFVVAFSSIAALYGTPGQSDYSSANALMDAFINDWSGNTETFVTSINWTLWDGAGMDIPLLAKRKMENDGLLPLEISDGITALERLLQDRKASNYIVMKLSESDKFIKDLFESKMRNPMSDKNGLFLSGTQSSKNMSVHKTTNTFEKETKEFLLKMLSELLYLEATDIDTSRGLDEYGMDSLAIKEALAALEKQYDTVLEPSLFEENPTIDKLVVYLADRLSKNIQYQTEEAFNNSGESEISEDIATDSDEDKIEHLLCKLYEGTINTKDAKEKIARLLSVSED</sequence>
<dbReference type="InterPro" id="IPR016039">
    <property type="entry name" value="Thiolase-like"/>
</dbReference>
<reference evidence="10" key="1">
    <citation type="submission" date="2009-07" db="EMBL/GenBank/DDBJ databases">
        <authorList>
            <consortium name="US DOE Joint Genome Institute (JGI-PGF)"/>
            <person name="Lucas S."/>
            <person name="Copeland A."/>
            <person name="Lapidus A."/>
            <person name="Glavina del Rio T."/>
            <person name="Tice H."/>
            <person name="Bruce D."/>
            <person name="Goodwin L."/>
            <person name="Pitluck S."/>
            <person name="Larimer F."/>
            <person name="Land M.L."/>
            <person name="Mouttaki H."/>
            <person name="He Z."/>
            <person name="Zhou J."/>
            <person name="Hemme C.L."/>
        </authorList>
    </citation>
    <scope>NUCLEOTIDE SEQUENCE [LARGE SCALE GENOMIC DNA]</scope>
    <source>
        <strain evidence="10">DSM 2782</strain>
    </source>
</reference>
<dbReference type="SUPFAM" id="SSF53901">
    <property type="entry name" value="Thiolase-like"/>
    <property type="match status" value="2"/>
</dbReference>
<dbReference type="InterPro" id="IPR020806">
    <property type="entry name" value="PKS_PP-bd"/>
</dbReference>
<dbReference type="GO" id="GO:0004315">
    <property type="term" value="F:3-oxoacyl-[acyl-carrier-protein] synthase activity"/>
    <property type="evidence" value="ECO:0007669"/>
    <property type="project" value="InterPro"/>
</dbReference>
<dbReference type="SUPFAM" id="SSF52151">
    <property type="entry name" value="FabD/lysophospholipase-like"/>
    <property type="match status" value="1"/>
</dbReference>
<dbReference type="InterPro" id="IPR049551">
    <property type="entry name" value="PKS_DH_C"/>
</dbReference>
<dbReference type="PANTHER" id="PTHR43775:SF51">
    <property type="entry name" value="INACTIVE PHENOLPHTHIOCEROL SYNTHESIS POLYKETIDE SYNTHASE TYPE I PKS1-RELATED"/>
    <property type="match status" value="1"/>
</dbReference>
<dbReference type="Pfam" id="PF00109">
    <property type="entry name" value="ketoacyl-synt"/>
    <property type="match status" value="2"/>
</dbReference>
<name>F1TBP3_9FIRM</name>
<feature type="region of interest" description="N-terminal hotdog fold" evidence="6">
    <location>
        <begin position="945"/>
        <end position="1074"/>
    </location>
</feature>
<dbReference type="InterPro" id="IPR049490">
    <property type="entry name" value="C883_1060-like_KR_N"/>
</dbReference>
<dbReference type="Pfam" id="PF00550">
    <property type="entry name" value="PP-binding"/>
    <property type="match status" value="2"/>
</dbReference>
<evidence type="ECO:0000259" key="9">
    <source>
        <dbReference type="PROSITE" id="PS52019"/>
    </source>
</evidence>
<comment type="function">
    <text evidence="1">Involved in some intermediate steps for the synthesis of the antibiotic polyketide bacillaene which is involved in secondary metabolism.</text>
</comment>
<dbReference type="Proteomes" id="UP000003860">
    <property type="component" value="Unassembled WGS sequence"/>
</dbReference>
<evidence type="ECO:0000256" key="6">
    <source>
        <dbReference type="PROSITE-ProRule" id="PRU01363"/>
    </source>
</evidence>
<feature type="active site" description="Proton acceptor; for dehydratase activity" evidence="6">
    <location>
        <position position="984"/>
    </location>
</feature>
<dbReference type="InterPro" id="IPR016035">
    <property type="entry name" value="Acyl_Trfase/lysoPLipase"/>
</dbReference>
<dbReference type="OrthoDB" id="2203190at2"/>
<dbReference type="SMART" id="SM00823">
    <property type="entry name" value="PKS_PP"/>
    <property type="match status" value="2"/>
</dbReference>
<dbReference type="Gene3D" id="3.40.50.720">
    <property type="entry name" value="NAD(P)-binding Rossmann-like Domain"/>
    <property type="match status" value="2"/>
</dbReference>
<feature type="domain" description="Carrier" evidence="7">
    <location>
        <begin position="3178"/>
        <end position="3252"/>
    </location>
</feature>
<dbReference type="Gene3D" id="1.10.1240.100">
    <property type="match status" value="1"/>
</dbReference>
<keyword evidence="4" id="KW-0597">Phosphoprotein</keyword>
<dbReference type="SUPFAM" id="SSF55048">
    <property type="entry name" value="Probable ACP-binding domain of malonyl-CoA ACP transacylase"/>
    <property type="match status" value="1"/>
</dbReference>
<protein>
    <submittedName>
        <fullName evidence="10">6-deoxyerythronolide-B synthase</fullName>
        <ecNumber evidence="10">2.3.1.94</ecNumber>
    </submittedName>
</protein>
<dbReference type="Pfam" id="PF21394">
    <property type="entry name" value="Beta-ketacyl_N"/>
    <property type="match status" value="1"/>
</dbReference>
<accession>F1TBP3</accession>
<evidence type="ECO:0000256" key="2">
    <source>
        <dbReference type="ARBA" id="ARBA00004789"/>
    </source>
</evidence>
<gene>
    <name evidence="10" type="ORF">Cpap_2600</name>
</gene>
<keyword evidence="5 10" id="KW-0808">Transferase</keyword>
<dbReference type="GO" id="GO:0031177">
    <property type="term" value="F:phosphopantetheine binding"/>
    <property type="evidence" value="ECO:0007669"/>
    <property type="project" value="InterPro"/>
</dbReference>
<dbReference type="InterPro" id="IPR057326">
    <property type="entry name" value="KR_dom"/>
</dbReference>
<dbReference type="InterPro" id="IPR013968">
    <property type="entry name" value="PKS_KR"/>
</dbReference>
<dbReference type="SMART" id="SM00827">
    <property type="entry name" value="PKS_AT"/>
    <property type="match status" value="1"/>
</dbReference>
<reference evidence="10" key="2">
    <citation type="submission" date="2011-01" db="EMBL/GenBank/DDBJ databases">
        <title>The Non-contiguous Finished genome of Clostridium papyrosolvens.</title>
        <authorList>
            <person name="Lucas S."/>
            <person name="Copeland A."/>
            <person name="Lapidus A."/>
            <person name="Cheng J.-F."/>
            <person name="Goodwin L."/>
            <person name="Pitluck S."/>
            <person name="Misra M."/>
            <person name="Chertkov O."/>
            <person name="Detter J.C."/>
            <person name="Han C."/>
            <person name="Tapia R."/>
            <person name="Land M."/>
            <person name="Hauser L."/>
            <person name="Kyrpides N."/>
            <person name="Ivanova N."/>
            <person name="Pagani I."/>
            <person name="Mouttaki H."/>
            <person name="He Z."/>
            <person name="Zhou J."/>
            <person name="Hemme C.L."/>
            <person name="Woyke T."/>
        </authorList>
    </citation>
    <scope>NUCLEOTIDE SEQUENCE [LARGE SCALE GENOMIC DNA]</scope>
    <source>
        <strain evidence="10">DSM 2782</strain>
    </source>
</reference>
<evidence type="ECO:0000259" key="8">
    <source>
        <dbReference type="PROSITE" id="PS52004"/>
    </source>
</evidence>
<keyword evidence="11" id="KW-1185">Reference proteome</keyword>
<dbReference type="InterPro" id="IPR014031">
    <property type="entry name" value="Ketoacyl_synth_C"/>
</dbReference>
<dbReference type="Gene3D" id="3.40.366.10">
    <property type="entry name" value="Malonyl-Coenzyme A Acyl Carrier Protein, domain 2"/>
    <property type="match status" value="1"/>
</dbReference>